<organism evidence="6 7">
    <name type="scientific">Saxibacter everestensis</name>
    <dbReference type="NCBI Taxonomy" id="2909229"/>
    <lineage>
        <taxon>Bacteria</taxon>
        <taxon>Bacillati</taxon>
        <taxon>Actinomycetota</taxon>
        <taxon>Actinomycetes</taxon>
        <taxon>Micrococcales</taxon>
        <taxon>Brevibacteriaceae</taxon>
        <taxon>Saxibacter</taxon>
    </lineage>
</organism>
<evidence type="ECO:0000256" key="3">
    <source>
        <dbReference type="ARBA" id="ARBA00020218"/>
    </source>
</evidence>
<name>A0ABY8QPS9_9MICO</name>
<gene>
    <name evidence="6" type="ORF">LWF01_12775</name>
</gene>
<dbReference type="Pfam" id="PF00850">
    <property type="entry name" value="Hist_deacetyl"/>
    <property type="match status" value="1"/>
</dbReference>
<keyword evidence="4" id="KW-0006">Acetoin catabolism</keyword>
<evidence type="ECO:0000259" key="5">
    <source>
        <dbReference type="Pfam" id="PF00850"/>
    </source>
</evidence>
<dbReference type="InterPro" id="IPR037138">
    <property type="entry name" value="His_deacetylse_dom_sf"/>
</dbReference>
<protein>
    <recommendedName>
        <fullName evidence="3">Acetoin utilization protein AcuC</fullName>
    </recommendedName>
</protein>
<sequence>MVEQQMPLYIVWDKVFGQYNFGPTHPMHPLRLDLTARLCEDFGLFDLRNVTVHSASVATDELLETVHSSEYISAIRAAESTSSVDDAVRIRYGVGTDDVPRFDHIHEASARIVQGSVQAAQAIVSGEAVHAVNFSGGMHHARRDKASGFCVYNDVAAAITHLLDSGVQKVAYIDIDAHHGDGTESIFWDDPRVLTISLHETGRMLFPGTGFADEIGGSSAEASAVNVALPPRTSDSDWLRAFDAIVPPLIGAFEPEVIVSQHGCDGHLHDPLTHLRLSVDALRQAAIMIDELAAAHCGNRWLAVGGGGYDLLDAVPRSWAHLVAIAAGKPIAVTAQTPESWRDYVHERSQRDAPRLMGDEVELWWRSWKVGFDPNNELDRAVMATKKSVFPFHGLDPYFD</sequence>
<evidence type="ECO:0000256" key="2">
    <source>
        <dbReference type="ARBA" id="ARBA00005947"/>
    </source>
</evidence>
<dbReference type="InterPro" id="IPR023801">
    <property type="entry name" value="His_deacetylse_dom"/>
</dbReference>
<evidence type="ECO:0000256" key="4">
    <source>
        <dbReference type="ARBA" id="ARBA00022627"/>
    </source>
</evidence>
<dbReference type="Gene3D" id="3.40.800.20">
    <property type="entry name" value="Histone deacetylase domain"/>
    <property type="match status" value="1"/>
</dbReference>
<evidence type="ECO:0000313" key="6">
    <source>
        <dbReference type="EMBL" id="WGW10973.1"/>
    </source>
</evidence>
<comment type="similarity">
    <text evidence="2">Belongs to the histone deacetylase family.</text>
</comment>
<evidence type="ECO:0000313" key="7">
    <source>
        <dbReference type="Proteomes" id="UP001209083"/>
    </source>
</evidence>
<dbReference type="CDD" id="cd09994">
    <property type="entry name" value="HDAC_AcuC_like"/>
    <property type="match status" value="1"/>
</dbReference>
<dbReference type="EMBL" id="CP090958">
    <property type="protein sequence ID" value="WGW10973.1"/>
    <property type="molecule type" value="Genomic_DNA"/>
</dbReference>
<evidence type="ECO:0000256" key="1">
    <source>
        <dbReference type="ARBA" id="ARBA00005101"/>
    </source>
</evidence>
<dbReference type="PANTHER" id="PTHR10625">
    <property type="entry name" value="HISTONE DEACETYLASE HDAC1-RELATED"/>
    <property type="match status" value="1"/>
</dbReference>
<dbReference type="Proteomes" id="UP001209083">
    <property type="component" value="Chromosome"/>
</dbReference>
<dbReference type="PRINTS" id="PR01272">
    <property type="entry name" value="ACUCPROTEIN"/>
</dbReference>
<keyword evidence="7" id="KW-1185">Reference proteome</keyword>
<dbReference type="RefSeq" id="WP_349637754.1">
    <property type="nucleotide sequence ID" value="NZ_CP090958.1"/>
</dbReference>
<dbReference type="PRINTS" id="PR01270">
    <property type="entry name" value="HDASUPER"/>
</dbReference>
<dbReference type="InterPro" id="IPR003085">
    <property type="entry name" value="AcuC"/>
</dbReference>
<feature type="domain" description="Histone deacetylase" evidence="5">
    <location>
        <begin position="25"/>
        <end position="324"/>
    </location>
</feature>
<reference evidence="6 7" key="1">
    <citation type="submission" date="2023-05" db="EMBL/GenBank/DDBJ databases">
        <title>Lithophilousrod everest ZFBP1038 complete genpme.</title>
        <authorList>
            <person name="Tian M."/>
        </authorList>
    </citation>
    <scope>NUCLEOTIDE SEQUENCE [LARGE SCALE GENOMIC DNA]</scope>
    <source>
        <strain evidence="6 7">ZFBP1038</strain>
    </source>
</reference>
<dbReference type="SUPFAM" id="SSF52768">
    <property type="entry name" value="Arginase/deacetylase"/>
    <property type="match status" value="1"/>
</dbReference>
<dbReference type="InterPro" id="IPR023696">
    <property type="entry name" value="Ureohydrolase_dom_sf"/>
</dbReference>
<dbReference type="PANTHER" id="PTHR10625:SF10">
    <property type="entry name" value="HISTONE DEACETYLASE HDAC1"/>
    <property type="match status" value="1"/>
</dbReference>
<proteinExistence type="inferred from homology"/>
<dbReference type="InterPro" id="IPR000286">
    <property type="entry name" value="HDACs"/>
</dbReference>
<accession>A0ABY8QPS9</accession>
<comment type="pathway">
    <text evidence="1">Ketone degradation; acetoin degradation.</text>
</comment>